<feature type="coiled-coil region" evidence="1">
    <location>
        <begin position="79"/>
        <end position="213"/>
    </location>
</feature>
<organism evidence="3 4">
    <name type="scientific">Tetranychus urticae</name>
    <name type="common">Two-spotted spider mite</name>
    <dbReference type="NCBI Taxonomy" id="32264"/>
    <lineage>
        <taxon>Eukaryota</taxon>
        <taxon>Metazoa</taxon>
        <taxon>Ecdysozoa</taxon>
        <taxon>Arthropoda</taxon>
        <taxon>Chelicerata</taxon>
        <taxon>Arachnida</taxon>
        <taxon>Acari</taxon>
        <taxon>Acariformes</taxon>
        <taxon>Trombidiformes</taxon>
        <taxon>Prostigmata</taxon>
        <taxon>Eleutherengona</taxon>
        <taxon>Raphignathae</taxon>
        <taxon>Tetranychoidea</taxon>
        <taxon>Tetranychidae</taxon>
        <taxon>Tetranychus</taxon>
    </lineage>
</organism>
<dbReference type="AlphaFoldDB" id="T1KIF1"/>
<keyword evidence="1" id="KW-0175">Coiled coil</keyword>
<dbReference type="Proteomes" id="UP000015104">
    <property type="component" value="Unassembled WGS sequence"/>
</dbReference>
<evidence type="ECO:0000256" key="1">
    <source>
        <dbReference type="SAM" id="Coils"/>
    </source>
</evidence>
<evidence type="ECO:0000256" key="2">
    <source>
        <dbReference type="SAM" id="MobiDB-lite"/>
    </source>
</evidence>
<gene>
    <name evidence="3" type="primary">107364366</name>
</gene>
<reference evidence="3" key="2">
    <citation type="submission" date="2015-06" db="UniProtKB">
        <authorList>
            <consortium name="EnsemblMetazoa"/>
        </authorList>
    </citation>
    <scope>IDENTIFICATION</scope>
</reference>
<dbReference type="KEGG" id="tut:107364366"/>
<keyword evidence="4" id="KW-1185">Reference proteome</keyword>
<protein>
    <submittedName>
        <fullName evidence="3">Uncharacterized protein</fullName>
    </submittedName>
</protein>
<dbReference type="OrthoDB" id="10589996at2759"/>
<dbReference type="HOGENOM" id="CLU_898132_0_0_1"/>
<reference evidence="4" key="1">
    <citation type="submission" date="2011-08" db="EMBL/GenBank/DDBJ databases">
        <authorList>
            <person name="Rombauts S."/>
        </authorList>
    </citation>
    <scope>NUCLEOTIDE SEQUENCE</scope>
    <source>
        <strain evidence="4">London</strain>
    </source>
</reference>
<evidence type="ECO:0000313" key="4">
    <source>
        <dbReference type="Proteomes" id="UP000015104"/>
    </source>
</evidence>
<dbReference type="EnsemblMetazoa" id="tetur12g01140.1">
    <property type="protein sequence ID" value="tetur12g01140.1"/>
    <property type="gene ID" value="tetur12g01140"/>
</dbReference>
<dbReference type="OMA" id="HCRIEDD"/>
<sequence length="310" mass="35877">MFSPISSLRDGSFLTGKQLVNKIREFKEEHKLKKNLNVSKDKIIVQLLGEIKELKLQVESSDYKLSLNEDLIASQTSVIEDLNTRIERQSSRIKEIEQSSYENQNSIISKQSTISSLASKLDEAKKIIDDQNYALEQYKEKMYNMKTEFENIKKALKERYLERLEQAAKEMEEEREKMNKKLKQTREFYEAEGNDYKKQINQLIEELDLLRRADFNISKPTPAKGRRRGGLAASRDFSELKVRRGRSQAAKAKKQDNSKPGCSKETVETSEQETIAGSKESPDKEEIRSLSPMAWLSPNHCRIEDDDDNL</sequence>
<proteinExistence type="predicted"/>
<feature type="region of interest" description="Disordered" evidence="2">
    <location>
        <begin position="218"/>
        <end position="310"/>
    </location>
</feature>
<evidence type="ECO:0000313" key="3">
    <source>
        <dbReference type="EnsemblMetazoa" id="tetur12g01140.1"/>
    </source>
</evidence>
<dbReference type="EMBL" id="CAEY01000112">
    <property type="status" value="NOT_ANNOTATED_CDS"/>
    <property type="molecule type" value="Genomic_DNA"/>
</dbReference>
<accession>T1KIF1</accession>
<name>T1KIF1_TETUR</name>